<dbReference type="HAMAP" id="MF_00722">
    <property type="entry name" value="NucS"/>
    <property type="match status" value="1"/>
</dbReference>
<dbReference type="Pfam" id="PF01939">
    <property type="entry name" value="NucS_C"/>
    <property type="match status" value="1"/>
</dbReference>
<dbReference type="STRING" id="694429.Pyrfu_1713"/>
<evidence type="ECO:0000256" key="3">
    <source>
        <dbReference type="ARBA" id="ARBA00022759"/>
    </source>
</evidence>
<sequence>MKPLVFTHPPLQVAELLLREAFSKRKLIVMFCRCSVVYEGRSATILGEGDRLVIVKPDGAVLVHRPRGYSPVNWQPDSQLLEAKLEGDVLLVRSLRAKPRELLEIRVSRVDTLIVAEEMVDNAEFQELIDEAEIRDTLARHPELIEPGLRIVTVEKRIEGRGYADIYGVDSQGRHVVIEVKRVTAGREAVEQLRRYVDAWRKENPQAPVRGILVAPSITEPAAKLLEEYGLEFRKLDLKRIRKILEEERKGKKQPSLLSFVKKGGSAG</sequence>
<dbReference type="AlphaFoldDB" id="G0ECJ9"/>
<evidence type="ECO:0000256" key="4">
    <source>
        <dbReference type="ARBA" id="ARBA00022801"/>
    </source>
</evidence>
<dbReference type="PANTHER" id="PTHR38814:SF1">
    <property type="entry name" value="ENDONUCLEASE NUCS"/>
    <property type="match status" value="1"/>
</dbReference>
<evidence type="ECO:0000313" key="10">
    <source>
        <dbReference type="EMBL" id="AEM39569.1"/>
    </source>
</evidence>
<feature type="domain" description="Endonuclease NucS C-terminal" evidence="8">
    <location>
        <begin position="131"/>
        <end position="238"/>
    </location>
</feature>
<keyword evidence="3 6" id="KW-0255">Endonuclease</keyword>
<dbReference type="GeneID" id="11138902"/>
<evidence type="ECO:0000256" key="6">
    <source>
        <dbReference type="HAMAP-Rule" id="MF_00722"/>
    </source>
</evidence>
<accession>G0ECJ9</accession>
<keyword evidence="5 6" id="KW-0238">DNA-binding</keyword>
<dbReference type="GO" id="GO:0003677">
    <property type="term" value="F:DNA binding"/>
    <property type="evidence" value="ECO:0007669"/>
    <property type="project" value="UniProtKB-KW"/>
</dbReference>
<evidence type="ECO:0000256" key="2">
    <source>
        <dbReference type="ARBA" id="ARBA00022722"/>
    </source>
</evidence>
<evidence type="ECO:0000259" key="8">
    <source>
        <dbReference type="Pfam" id="PF01939"/>
    </source>
</evidence>
<name>G0ECJ9_PYRF1</name>
<dbReference type="InterPro" id="IPR048301">
    <property type="entry name" value="NucS_C"/>
</dbReference>
<keyword evidence="4 6" id="KW-0378">Hydrolase</keyword>
<dbReference type="Gene3D" id="3.40.1350.10">
    <property type="match status" value="1"/>
</dbReference>
<dbReference type="Proteomes" id="UP000001037">
    <property type="component" value="Chromosome"/>
</dbReference>
<dbReference type="GO" id="GO:0000014">
    <property type="term" value="F:single-stranded DNA endodeoxyribonuclease activity"/>
    <property type="evidence" value="ECO:0007669"/>
    <property type="project" value="UniProtKB-UniRule"/>
</dbReference>
<reference evidence="10 11" key="1">
    <citation type="journal article" date="2011" name="Stand. Genomic Sci.">
        <title>Complete genome sequence of the hyperthermophilic chemolithoautotroph Pyrolobus fumarii type strain (1A).</title>
        <authorList>
            <person name="Anderson I."/>
            <person name="Goker M."/>
            <person name="Nolan M."/>
            <person name="Lucas S."/>
            <person name="Hammon N."/>
            <person name="Deshpande S."/>
            <person name="Cheng J.F."/>
            <person name="Tapia R."/>
            <person name="Han C."/>
            <person name="Goodwin L."/>
            <person name="Pitluck S."/>
            <person name="Huntemann M."/>
            <person name="Liolios K."/>
            <person name="Ivanova N."/>
            <person name="Pagani I."/>
            <person name="Mavromatis K."/>
            <person name="Ovchinikova G."/>
            <person name="Pati A."/>
            <person name="Chen A."/>
            <person name="Palaniappan K."/>
            <person name="Land M."/>
            <person name="Hauser L."/>
            <person name="Brambilla E.M."/>
            <person name="Huber H."/>
            <person name="Yasawong M."/>
            <person name="Rohde M."/>
            <person name="Spring S."/>
            <person name="Abt B."/>
            <person name="Sikorski J."/>
            <person name="Wirth R."/>
            <person name="Detter J.C."/>
            <person name="Woyke T."/>
            <person name="Bristow J."/>
            <person name="Eisen J.A."/>
            <person name="Markowitz V."/>
            <person name="Hugenholtz P."/>
            <person name="Kyrpides N.C."/>
            <person name="Klenk H.P."/>
            <person name="Lapidus A."/>
        </authorList>
    </citation>
    <scope>NUCLEOTIDE SEQUENCE [LARGE SCALE GENOMIC DNA]</scope>
    <source>
        <strain evidence="11">DSM 11204 / 1A</strain>
    </source>
</reference>
<dbReference type="Pfam" id="PF21003">
    <property type="entry name" value="NucS_N"/>
    <property type="match status" value="1"/>
</dbReference>
<keyword evidence="2 6" id="KW-0540">Nuclease</keyword>
<dbReference type="PANTHER" id="PTHR38814">
    <property type="entry name" value="ENDONUCLEASE NUCS"/>
    <property type="match status" value="1"/>
</dbReference>
<dbReference type="InterPro" id="IPR002793">
    <property type="entry name" value="Endonuclease_NucS"/>
</dbReference>
<evidence type="ECO:0000256" key="5">
    <source>
        <dbReference type="ARBA" id="ARBA00023125"/>
    </source>
</evidence>
<protein>
    <recommendedName>
        <fullName evidence="6">Endonuclease NucS</fullName>
        <ecNumber evidence="6">3.1.-.-</ecNumber>
    </recommendedName>
</protein>
<keyword evidence="1 6" id="KW-0963">Cytoplasm</keyword>
<gene>
    <name evidence="6" type="primary">nucS</name>
    <name evidence="10" type="ordered locus">Pyrfu_1713</name>
</gene>
<dbReference type="NCBIfam" id="NF003270">
    <property type="entry name" value="PRK04247.1"/>
    <property type="match status" value="1"/>
</dbReference>
<dbReference type="EC" id="3.1.-.-" evidence="6"/>
<keyword evidence="11" id="KW-1185">Reference proteome</keyword>
<dbReference type="KEGG" id="pfm:Pyrfu_1713"/>
<dbReference type="eggNOG" id="arCOG01304">
    <property type="taxonomic scope" value="Archaea"/>
</dbReference>
<dbReference type="EMBL" id="CP002838">
    <property type="protein sequence ID" value="AEM39569.1"/>
    <property type="molecule type" value="Genomic_DNA"/>
</dbReference>
<comment type="function">
    <text evidence="6">Cleaves both 3' and 5' ssDNA extremities of branched DNA structures.</text>
</comment>
<evidence type="ECO:0000313" key="11">
    <source>
        <dbReference type="Proteomes" id="UP000001037"/>
    </source>
</evidence>
<comment type="similarity">
    <text evidence="6">Belongs to the NucS endonuclease family.</text>
</comment>
<dbReference type="InParanoid" id="G0ECJ9"/>
<evidence type="ECO:0000259" key="9">
    <source>
        <dbReference type="Pfam" id="PF21003"/>
    </source>
</evidence>
<organism evidence="10 11">
    <name type="scientific">Pyrolobus fumarii (strain DSM 11204 / 1A)</name>
    <dbReference type="NCBI Taxonomy" id="694429"/>
    <lineage>
        <taxon>Archaea</taxon>
        <taxon>Thermoproteota</taxon>
        <taxon>Thermoprotei</taxon>
        <taxon>Desulfurococcales</taxon>
        <taxon>Pyrodictiaceae</taxon>
        <taxon>Pyrolobus</taxon>
    </lineage>
</organism>
<dbReference type="GO" id="GO:0005737">
    <property type="term" value="C:cytoplasm"/>
    <property type="evidence" value="ECO:0007669"/>
    <property type="project" value="UniProtKB-SubCell"/>
</dbReference>
<feature type="region of interest" description="Disordered" evidence="7">
    <location>
        <begin position="249"/>
        <end position="268"/>
    </location>
</feature>
<proteinExistence type="inferred from homology"/>
<dbReference type="HOGENOM" id="CLU_069350_1_0_2"/>
<dbReference type="RefSeq" id="WP_014027246.1">
    <property type="nucleotide sequence ID" value="NC_015931.1"/>
</dbReference>
<evidence type="ECO:0000256" key="7">
    <source>
        <dbReference type="SAM" id="MobiDB-lite"/>
    </source>
</evidence>
<feature type="domain" description="Endonuclease NucS N-terminal PH-like" evidence="9">
    <location>
        <begin position="24"/>
        <end position="111"/>
    </location>
</feature>
<comment type="subcellular location">
    <subcellularLocation>
        <location evidence="6">Cytoplasm</location>
    </subcellularLocation>
</comment>
<dbReference type="InterPro" id="IPR049173">
    <property type="entry name" value="NucS_N_sf"/>
</dbReference>
<dbReference type="Gene3D" id="2.70.180.20">
    <property type="match status" value="1"/>
</dbReference>
<dbReference type="InterPro" id="IPR011856">
    <property type="entry name" value="tRNA_endonuc-like_dom_sf"/>
</dbReference>
<dbReference type="InterPro" id="IPR048302">
    <property type="entry name" value="NucS_N"/>
</dbReference>
<evidence type="ECO:0000256" key="1">
    <source>
        <dbReference type="ARBA" id="ARBA00022490"/>
    </source>
</evidence>
<dbReference type="CDD" id="cd22341">
    <property type="entry name" value="NucS-like"/>
    <property type="match status" value="1"/>
</dbReference>